<dbReference type="Proteomes" id="UP000050509">
    <property type="component" value="Unassembled WGS sequence"/>
</dbReference>
<feature type="non-terminal residue" evidence="3">
    <location>
        <position position="1"/>
    </location>
</feature>
<evidence type="ECO:0000313" key="3">
    <source>
        <dbReference type="EMBL" id="KPV48261.1"/>
    </source>
</evidence>
<dbReference type="EMBL" id="LJCR01002800">
    <property type="protein sequence ID" value="KPV48261.1"/>
    <property type="molecule type" value="Genomic_DNA"/>
</dbReference>
<dbReference type="PANTHER" id="PTHR45641">
    <property type="entry name" value="TETRATRICOPEPTIDE REPEAT PROTEIN (AFU_ORTHOLOGUE AFUA_6G03870)"/>
    <property type="match status" value="1"/>
</dbReference>
<evidence type="ECO:0000313" key="4">
    <source>
        <dbReference type="Proteomes" id="UP000050509"/>
    </source>
</evidence>
<evidence type="ECO:0000256" key="2">
    <source>
        <dbReference type="ARBA" id="ARBA00022803"/>
    </source>
</evidence>
<protein>
    <submittedName>
        <fullName evidence="3">Adenylyl cyclase</fullName>
    </submittedName>
</protein>
<feature type="non-terminal residue" evidence="3">
    <location>
        <position position="281"/>
    </location>
</feature>
<sequence>AIDYLLLGGQSAGAVFANDEAIQSFVWALDALAGDDADPRAWAVRDALGDVFATVGRYDDALAQHAAVLAAPGLAANAAWRAHRKSGNVLERQGQYAAALDALAQAISIVESDAPGISPLARSMVNADIGLVRWRRGEFDLAIAACEAGLRAVQDDPNSFDDEKTEARLHSTLGAIKASRGDYAPARPHFERSLSLHTLVDDLPGMVVSHNNLGYLWQLQSEYERAIEPYRVAEEIAQRINLRYALIFANLNMAWALVSLSRYAEAETRSRTAMAPAQEIN</sequence>
<dbReference type="Pfam" id="PF13432">
    <property type="entry name" value="TPR_16"/>
    <property type="match status" value="1"/>
</dbReference>
<keyword evidence="4" id="KW-1185">Reference proteome</keyword>
<comment type="caution">
    <text evidence="3">The sequence shown here is derived from an EMBL/GenBank/DDBJ whole genome shotgun (WGS) entry which is preliminary data.</text>
</comment>
<gene>
    <name evidence="3" type="ORF">SE17_39025</name>
</gene>
<dbReference type="AlphaFoldDB" id="A0A0N8PQW5"/>
<reference evidence="3 4" key="1">
    <citation type="submission" date="2015-09" db="EMBL/GenBank/DDBJ databases">
        <title>Draft genome sequence of Kouleothrix aurantiaca JCM 19913.</title>
        <authorList>
            <person name="Hemp J."/>
        </authorList>
    </citation>
    <scope>NUCLEOTIDE SEQUENCE [LARGE SCALE GENOMIC DNA]</scope>
    <source>
        <strain evidence="3 4">COM-B</strain>
    </source>
</reference>
<organism evidence="3 4">
    <name type="scientific">Kouleothrix aurantiaca</name>
    <dbReference type="NCBI Taxonomy" id="186479"/>
    <lineage>
        <taxon>Bacteria</taxon>
        <taxon>Bacillati</taxon>
        <taxon>Chloroflexota</taxon>
        <taxon>Chloroflexia</taxon>
        <taxon>Chloroflexales</taxon>
        <taxon>Roseiflexineae</taxon>
        <taxon>Roseiflexaceae</taxon>
        <taxon>Kouleothrix</taxon>
    </lineage>
</organism>
<dbReference type="Gene3D" id="1.25.40.10">
    <property type="entry name" value="Tetratricopeptide repeat domain"/>
    <property type="match status" value="2"/>
</dbReference>
<keyword evidence="2" id="KW-0802">TPR repeat</keyword>
<dbReference type="PANTHER" id="PTHR45641:SF19">
    <property type="entry name" value="NEPHROCYSTIN-3"/>
    <property type="match status" value="1"/>
</dbReference>
<accession>A0A0N8PQW5</accession>
<dbReference type="InterPro" id="IPR011990">
    <property type="entry name" value="TPR-like_helical_dom_sf"/>
</dbReference>
<dbReference type="SMART" id="SM00028">
    <property type="entry name" value="TPR"/>
    <property type="match status" value="4"/>
</dbReference>
<keyword evidence="1" id="KW-0677">Repeat</keyword>
<proteinExistence type="predicted"/>
<dbReference type="SUPFAM" id="SSF48452">
    <property type="entry name" value="TPR-like"/>
    <property type="match status" value="1"/>
</dbReference>
<name>A0A0N8PQW5_9CHLR</name>
<dbReference type="Pfam" id="PF13424">
    <property type="entry name" value="TPR_12"/>
    <property type="match status" value="1"/>
</dbReference>
<dbReference type="InterPro" id="IPR019734">
    <property type="entry name" value="TPR_rpt"/>
</dbReference>
<evidence type="ECO:0000256" key="1">
    <source>
        <dbReference type="ARBA" id="ARBA00022737"/>
    </source>
</evidence>